<dbReference type="EMBL" id="KQ418012">
    <property type="protein sequence ID" value="KOF89280.1"/>
    <property type="molecule type" value="Genomic_DNA"/>
</dbReference>
<protein>
    <recommendedName>
        <fullName evidence="4">BAT2 N-terminal domain-containing protein</fullName>
    </recommendedName>
</protein>
<keyword evidence="1" id="KW-0175">Coiled coil</keyword>
<feature type="compositionally biased region" description="Polar residues" evidence="2">
    <location>
        <begin position="159"/>
        <end position="170"/>
    </location>
</feature>
<feature type="region of interest" description="Disordered" evidence="2">
    <location>
        <begin position="1"/>
        <end position="28"/>
    </location>
</feature>
<dbReference type="AlphaFoldDB" id="A0A0L8HKG3"/>
<dbReference type="PANTHER" id="PTHR14038:SF0">
    <property type="entry name" value="LP18708P"/>
    <property type="match status" value="1"/>
</dbReference>
<feature type="compositionally biased region" description="Polar residues" evidence="2">
    <location>
        <begin position="812"/>
        <end position="835"/>
    </location>
</feature>
<feature type="compositionally biased region" description="Basic and acidic residues" evidence="2">
    <location>
        <begin position="232"/>
        <end position="243"/>
    </location>
</feature>
<feature type="compositionally biased region" description="Basic and acidic residues" evidence="2">
    <location>
        <begin position="10"/>
        <end position="28"/>
    </location>
</feature>
<feature type="compositionally biased region" description="Low complexity" evidence="2">
    <location>
        <begin position="249"/>
        <end position="264"/>
    </location>
</feature>
<evidence type="ECO:0008006" key="4">
    <source>
        <dbReference type="Google" id="ProtNLM"/>
    </source>
</evidence>
<feature type="region of interest" description="Disordered" evidence="2">
    <location>
        <begin position="230"/>
        <end position="362"/>
    </location>
</feature>
<dbReference type="GO" id="GO:0030154">
    <property type="term" value="P:cell differentiation"/>
    <property type="evidence" value="ECO:0007669"/>
    <property type="project" value="TreeGrafter"/>
</dbReference>
<sequence length="995" mass="107933">MTANQCKSQKKSDLSDVSKPLKSEKEKKDALANIDINNYAGVVVIDDQPEVTIDDPNFLYESNEGFQEVKTKKSLKSKQKALQEAEQRKQCEQKKELKVIAKKRGMKGVGKAGYSKLPPRLAKQREQRDREREKYSTLMPKIENWDNKLANNIPPPVSKTVTPPNEAGSKNSVNASAAVLPLGSTAFQTPAANQQTSSLPATTTVAVPPVNAWNKPINISITNAMHSSTDMSYDKGGDQHDSGIDVSDPPNSTASSTRSSPSTESKVKAELPEDKGNKEKNDTRVDKSQYEAPKPQRQPRTSRNEKVNAKIVNNERKDSEPKANKPENKEKNRSGTCVDRPEALQLPPSFKESFLRKGEDASELDFTFDETLAKLTETKKENNSITEPSKSVSISAGSSKSQNLELNAPTSPATEDLSLKIASVKNVWEKMPTVFEQSIKSNAPQSLLNVKNTTSSESSVAVAVPQQLSTTQQQQQQQSTQGTYPSYASDRDSSSSTSVAAAASSTAATSTTVNAVAQSVSLDGVDHMEPVMGMEETSVNNTALTPSLPHHGPNLVSNSQQSMAMSLTVTSHLPSNVGDSKPSLVEQSNVCKVKPQQLQPQPQEVPGVANSNANLIPSLPIPSPPIQLLPNQLSPYQLNSSQLLTQEPRHDLYQTSQLTGYQPRNQPYGQTAGQQNTVMVSSATTSLMSTAVKPPTQDYGTLQKNLAPASLQYNQGLGGSSLQSPLIFPYPNQLFGTNPILGPTQTAQNASNSQILGSPLVQPRAAMQNVQAMQATSSFYQQPQQTLQQTGFFQAQQTSTGLQMKSPPHSLAASNMNSVQSQNAKLFSSQPPNRQASQRYSNVQQQFGHKFNPQYVGQPVQPGVVRQMVVGNMIRPNNPHPRASYSSPIQRPPNVQMQQLTAVQSPPPVQQAPQLYSGQRSGRNFKAQQARERSEVLKHAQNFLNPQKKPTMKQVQSSDAKRDVISNPQCAAAGGGSGGGTAKDTKSEKANLDKK</sequence>
<feature type="coiled-coil region" evidence="1">
    <location>
        <begin position="68"/>
        <end position="95"/>
    </location>
</feature>
<dbReference type="OrthoDB" id="1939715at2759"/>
<gene>
    <name evidence="3" type="ORF">OCBIM_22013329mg</name>
</gene>
<feature type="region of interest" description="Disordered" evidence="2">
    <location>
        <begin position="461"/>
        <end position="512"/>
    </location>
</feature>
<name>A0A0L8HKG3_OCTBM</name>
<feature type="compositionally biased region" description="Basic and acidic residues" evidence="2">
    <location>
        <begin position="929"/>
        <end position="938"/>
    </location>
</feature>
<feature type="compositionally biased region" description="Basic and acidic residues" evidence="2">
    <location>
        <begin position="265"/>
        <end position="289"/>
    </location>
</feature>
<feature type="compositionally biased region" description="Polar residues" evidence="2">
    <location>
        <begin position="402"/>
        <end position="412"/>
    </location>
</feature>
<organism evidence="3">
    <name type="scientific">Octopus bimaculoides</name>
    <name type="common">California two-spotted octopus</name>
    <dbReference type="NCBI Taxonomy" id="37653"/>
    <lineage>
        <taxon>Eukaryota</taxon>
        <taxon>Metazoa</taxon>
        <taxon>Spiralia</taxon>
        <taxon>Lophotrochozoa</taxon>
        <taxon>Mollusca</taxon>
        <taxon>Cephalopoda</taxon>
        <taxon>Coleoidea</taxon>
        <taxon>Octopodiformes</taxon>
        <taxon>Octopoda</taxon>
        <taxon>Incirrata</taxon>
        <taxon>Octopodidae</taxon>
        <taxon>Octopus</taxon>
    </lineage>
</organism>
<reference evidence="3" key="1">
    <citation type="submission" date="2015-07" db="EMBL/GenBank/DDBJ databases">
        <title>MeaNS - Measles Nucleotide Surveillance Program.</title>
        <authorList>
            <person name="Tran T."/>
            <person name="Druce J."/>
        </authorList>
    </citation>
    <scope>NUCLEOTIDE SEQUENCE</scope>
    <source>
        <strain evidence="3">UCB-OBI-ISO-001</strain>
        <tissue evidence="3">Gonad</tissue>
    </source>
</reference>
<feature type="region of interest" description="Disordered" evidence="2">
    <location>
        <begin position="108"/>
        <end position="170"/>
    </location>
</feature>
<feature type="compositionally biased region" description="Basic and acidic residues" evidence="2">
    <location>
        <begin position="983"/>
        <end position="995"/>
    </location>
</feature>
<feature type="compositionally biased region" description="Low complexity" evidence="2">
    <location>
        <begin position="494"/>
        <end position="512"/>
    </location>
</feature>
<feature type="compositionally biased region" description="Basic and acidic residues" evidence="2">
    <location>
        <begin position="123"/>
        <end position="135"/>
    </location>
</feature>
<evidence type="ECO:0000256" key="2">
    <source>
        <dbReference type="SAM" id="MobiDB-lite"/>
    </source>
</evidence>
<evidence type="ECO:0000313" key="3">
    <source>
        <dbReference type="EMBL" id="KOF89280.1"/>
    </source>
</evidence>
<feature type="compositionally biased region" description="Low complexity" evidence="2">
    <location>
        <begin position="461"/>
        <end position="481"/>
    </location>
</feature>
<dbReference type="PANTHER" id="PTHR14038">
    <property type="entry name" value="BAT2 HLA-B-ASSOCIATED TRANSCRIPT 2"/>
    <property type="match status" value="1"/>
</dbReference>
<proteinExistence type="predicted"/>
<feature type="compositionally biased region" description="Basic and acidic residues" evidence="2">
    <location>
        <begin position="302"/>
        <end position="333"/>
    </location>
</feature>
<dbReference type="InterPro" id="IPR033184">
    <property type="entry name" value="PRRC2"/>
</dbReference>
<feature type="compositionally biased region" description="Low complexity" evidence="2">
    <location>
        <begin position="389"/>
        <end position="401"/>
    </location>
</feature>
<feature type="region of interest" description="Disordered" evidence="2">
    <location>
        <begin position="802"/>
        <end position="835"/>
    </location>
</feature>
<feature type="region of interest" description="Disordered" evidence="2">
    <location>
        <begin position="899"/>
        <end position="995"/>
    </location>
</feature>
<evidence type="ECO:0000256" key="1">
    <source>
        <dbReference type="SAM" id="Coils"/>
    </source>
</evidence>
<feature type="region of interest" description="Disordered" evidence="2">
    <location>
        <begin position="377"/>
        <end position="412"/>
    </location>
</feature>
<accession>A0A0L8HKG3</accession>